<feature type="domain" description="RCK C-terminal" evidence="10">
    <location>
        <begin position="571"/>
        <end position="655"/>
    </location>
</feature>
<dbReference type="InterPro" id="IPR006037">
    <property type="entry name" value="RCK_C"/>
</dbReference>
<feature type="transmembrane region" description="Helical" evidence="9">
    <location>
        <begin position="273"/>
        <end position="292"/>
    </location>
</feature>
<feature type="region of interest" description="Disordered" evidence="8">
    <location>
        <begin position="736"/>
        <end position="758"/>
    </location>
</feature>
<keyword evidence="3" id="KW-0813">Transport</keyword>
<keyword evidence="6 9" id="KW-1133">Transmembrane helix</keyword>
<feature type="transmembrane region" description="Helical" evidence="9">
    <location>
        <begin position="298"/>
        <end position="320"/>
    </location>
</feature>
<dbReference type="PANTHER" id="PTHR42751">
    <property type="entry name" value="SODIUM/HYDROGEN EXCHANGER FAMILY/TRKA DOMAIN PROTEIN"/>
    <property type="match status" value="1"/>
</dbReference>
<keyword evidence="12" id="KW-1185">Reference proteome</keyword>
<feature type="compositionally biased region" description="Basic and acidic residues" evidence="8">
    <location>
        <begin position="740"/>
        <end position="758"/>
    </location>
</feature>
<feature type="transmembrane region" description="Helical" evidence="9">
    <location>
        <begin position="60"/>
        <end position="77"/>
    </location>
</feature>
<accession>A0ABY5UZM9</accession>
<sequence>MSHLDPLISDLALILAVAGITTLLFKRLKQPVVLGYVVAGFLCSGNFLLKGVSDMANVDLWAQIGIIFLLFSLGLEFSFKKLVNVGGPALLTALVIITGMMCTGFMAGKLLGWTSTDSVFLGGMLSMSSTTIIIKAFDDLGLRNQRFTSLVFGVLVVEDLFAVVLMVLFSTLFAQRAVADLSVSWQLFRFVFFLVLWFVVGIYLIPTFLKRIRRFLNAETLLVVSLALCLGMVVVATYAGFSPALGAFIMGSILAGTTEAESIEKITAPVKDLFGAIFFVSVGMLVEPAVLVQYLGPILFLTFVVVVGQIFYATLGFLAAGQNLKVAIQSSFSLAQIGEFAFIIASLGLTMGVTSSFLYPVAVAVSVVTTFTTPFIIRLSEPAYRWLDRIMPAHVKSLLKRYDAGTQTVNTEREWMRFLKRSLLNIALYSILLGGVVWISSSYYAPWIESKFEGFWGKLIATTTTVLVMAPLLWALALRHLSKRLFVPLWNDPRFNHGLIVTLVVLRILVALMFLMTVVAHLSTSRFGSLITFALVLLSLILFWKRIKRQFLRFEKRFFANLNEKELSTVVRTADSQAKHLHLARLTVSGDSPLVGRSFGQLNLRLRYGVTVVSVLRGSHRVNAPHAETVFMPADRISVVGTDEQLQQFARAVEVPLSPVDREDVTMYQFSVGERSVLIGMTVAQFGMMTRGSCLIIGIDRSDGTYVRPLSLVRFRPYDMVWVAGDKESIDRVIAGAGEHGPKTVRKEAPEHSPRERS</sequence>
<feature type="transmembrane region" description="Helical" evidence="9">
    <location>
        <begin position="527"/>
        <end position="544"/>
    </location>
</feature>
<reference evidence="11" key="1">
    <citation type="journal article" date="2022" name="Cell">
        <title>Design, construction, and in vivo augmentation of a complex gut microbiome.</title>
        <authorList>
            <person name="Cheng A.G."/>
            <person name="Ho P.Y."/>
            <person name="Aranda-Diaz A."/>
            <person name="Jain S."/>
            <person name="Yu F.B."/>
            <person name="Meng X."/>
            <person name="Wang M."/>
            <person name="Iakiviak M."/>
            <person name="Nagashima K."/>
            <person name="Zhao A."/>
            <person name="Murugkar P."/>
            <person name="Patil A."/>
            <person name="Atabakhsh K."/>
            <person name="Weakley A."/>
            <person name="Yan J."/>
            <person name="Brumbaugh A.R."/>
            <person name="Higginbottom S."/>
            <person name="Dimas A."/>
            <person name="Shiver A.L."/>
            <person name="Deutschbauer A."/>
            <person name="Neff N."/>
            <person name="Sonnenburg J.L."/>
            <person name="Huang K.C."/>
            <person name="Fischbach M.A."/>
        </authorList>
    </citation>
    <scope>NUCLEOTIDE SEQUENCE</scope>
    <source>
        <strain evidence="11">AP11</strain>
    </source>
</reference>
<dbReference type="InterPro" id="IPR038770">
    <property type="entry name" value="Na+/solute_symporter_sf"/>
</dbReference>
<keyword evidence="5 9" id="KW-0812">Transmembrane</keyword>
<dbReference type="PANTHER" id="PTHR42751:SF3">
    <property type="entry name" value="SODIUM_GLUTAMATE SYMPORTER"/>
    <property type="match status" value="1"/>
</dbReference>
<feature type="transmembrane region" description="Helical" evidence="9">
    <location>
        <begin position="89"/>
        <end position="107"/>
    </location>
</feature>
<dbReference type="InterPro" id="IPR036721">
    <property type="entry name" value="RCK_C_sf"/>
</dbReference>
<keyword evidence="7 9" id="KW-0472">Membrane</keyword>
<evidence type="ECO:0000256" key="8">
    <source>
        <dbReference type="SAM" id="MobiDB-lite"/>
    </source>
</evidence>
<name>A0ABY5UZM9_9BACT</name>
<feature type="transmembrane region" description="Helical" evidence="9">
    <location>
        <begin position="499"/>
        <end position="521"/>
    </location>
</feature>
<dbReference type="PROSITE" id="PS51202">
    <property type="entry name" value="RCK_C"/>
    <property type="match status" value="2"/>
</dbReference>
<evidence type="ECO:0000256" key="7">
    <source>
        <dbReference type="ARBA" id="ARBA00023136"/>
    </source>
</evidence>
<feature type="transmembrane region" description="Helical" evidence="9">
    <location>
        <begin position="6"/>
        <end position="25"/>
    </location>
</feature>
<comment type="subcellular location">
    <subcellularLocation>
        <location evidence="1">Membrane</location>
        <topology evidence="1">Multi-pass membrane protein</topology>
    </subcellularLocation>
</comment>
<dbReference type="Proteomes" id="UP001059295">
    <property type="component" value="Chromosome"/>
</dbReference>
<organism evidence="11 12">
    <name type="scientific">Alistipes ihumii AP11</name>
    <dbReference type="NCBI Taxonomy" id="1211813"/>
    <lineage>
        <taxon>Bacteria</taxon>
        <taxon>Pseudomonadati</taxon>
        <taxon>Bacteroidota</taxon>
        <taxon>Bacteroidia</taxon>
        <taxon>Bacteroidales</taxon>
        <taxon>Rikenellaceae</taxon>
        <taxon>Alistipes</taxon>
    </lineage>
</organism>
<feature type="transmembrane region" description="Helical" evidence="9">
    <location>
        <begin position="187"/>
        <end position="209"/>
    </location>
</feature>
<dbReference type="Gene3D" id="1.20.1530.20">
    <property type="match status" value="1"/>
</dbReference>
<keyword evidence="4" id="KW-0633">Potassium transport</keyword>
<gene>
    <name evidence="11" type="ORF">NQ491_09465</name>
</gene>
<keyword evidence="4" id="KW-0406">Ion transport</keyword>
<feature type="domain" description="RCK C-terminal" evidence="10">
    <location>
        <begin position="657"/>
        <end position="739"/>
    </location>
</feature>
<feature type="transmembrane region" description="Helical" evidence="9">
    <location>
        <begin position="221"/>
        <end position="238"/>
    </location>
</feature>
<feature type="transmembrane region" description="Helical" evidence="9">
    <location>
        <begin position="32"/>
        <end position="48"/>
    </location>
</feature>
<evidence type="ECO:0000256" key="9">
    <source>
        <dbReference type="SAM" id="Phobius"/>
    </source>
</evidence>
<evidence type="ECO:0000313" key="11">
    <source>
        <dbReference type="EMBL" id="UWN56869.1"/>
    </source>
</evidence>
<dbReference type="Pfam" id="PF00999">
    <property type="entry name" value="Na_H_Exchanger"/>
    <property type="match status" value="1"/>
</dbReference>
<comment type="similarity">
    <text evidence="2">Belongs to the monovalent cation:proton antiporter 2 (CPA2) transporter (TC 2.A.37) family.</text>
</comment>
<evidence type="ECO:0000259" key="10">
    <source>
        <dbReference type="PROSITE" id="PS51202"/>
    </source>
</evidence>
<dbReference type="EMBL" id="CP102294">
    <property type="protein sequence ID" value="UWN56869.1"/>
    <property type="molecule type" value="Genomic_DNA"/>
</dbReference>
<proteinExistence type="inferred from homology"/>
<dbReference type="Gene3D" id="3.30.70.1450">
    <property type="entry name" value="Regulator of K+ conductance, C-terminal domain"/>
    <property type="match status" value="2"/>
</dbReference>
<dbReference type="Pfam" id="PF02080">
    <property type="entry name" value="TrkA_C"/>
    <property type="match status" value="2"/>
</dbReference>
<protein>
    <submittedName>
        <fullName evidence="11">Cation:proton antiporter</fullName>
    </submittedName>
</protein>
<feature type="transmembrane region" description="Helical" evidence="9">
    <location>
        <begin position="149"/>
        <end position="175"/>
    </location>
</feature>
<evidence type="ECO:0000256" key="3">
    <source>
        <dbReference type="ARBA" id="ARBA00022448"/>
    </source>
</evidence>
<feature type="transmembrane region" description="Helical" evidence="9">
    <location>
        <begin position="455"/>
        <end position="478"/>
    </location>
</feature>
<dbReference type="RefSeq" id="WP_259800660.1">
    <property type="nucleotide sequence ID" value="NZ_CP102294.1"/>
</dbReference>
<evidence type="ECO:0000313" key="12">
    <source>
        <dbReference type="Proteomes" id="UP001059295"/>
    </source>
</evidence>
<evidence type="ECO:0000256" key="4">
    <source>
        <dbReference type="ARBA" id="ARBA00022538"/>
    </source>
</evidence>
<keyword evidence="4" id="KW-0630">Potassium</keyword>
<evidence type="ECO:0000256" key="1">
    <source>
        <dbReference type="ARBA" id="ARBA00004141"/>
    </source>
</evidence>
<dbReference type="SUPFAM" id="SSF116726">
    <property type="entry name" value="TrkA C-terminal domain-like"/>
    <property type="match status" value="2"/>
</dbReference>
<dbReference type="InterPro" id="IPR006153">
    <property type="entry name" value="Cation/H_exchanger_TM"/>
</dbReference>
<dbReference type="GeneID" id="82891961"/>
<feature type="transmembrane region" description="Helical" evidence="9">
    <location>
        <begin position="119"/>
        <end position="137"/>
    </location>
</feature>
<evidence type="ECO:0000256" key="2">
    <source>
        <dbReference type="ARBA" id="ARBA00005551"/>
    </source>
</evidence>
<evidence type="ECO:0000256" key="5">
    <source>
        <dbReference type="ARBA" id="ARBA00022692"/>
    </source>
</evidence>
<feature type="transmembrane region" description="Helical" evidence="9">
    <location>
        <begin position="423"/>
        <end position="443"/>
    </location>
</feature>
<evidence type="ECO:0000256" key="6">
    <source>
        <dbReference type="ARBA" id="ARBA00022989"/>
    </source>
</evidence>